<dbReference type="InterPro" id="IPR051319">
    <property type="entry name" value="Oligoribo/pAp-PDE_c-di-AMP_PDE"/>
</dbReference>
<evidence type="ECO:0000259" key="2">
    <source>
        <dbReference type="Pfam" id="PF02272"/>
    </source>
</evidence>
<keyword evidence="4" id="KW-1185">Reference proteome</keyword>
<name>A0ABU9N2A3_9FLAO</name>
<dbReference type="SUPFAM" id="SSF64182">
    <property type="entry name" value="DHH phosphoesterases"/>
    <property type="match status" value="1"/>
</dbReference>
<dbReference type="EMBL" id="JBCGDO010000004">
    <property type="protein sequence ID" value="MEM0541859.1"/>
    <property type="molecule type" value="Genomic_DNA"/>
</dbReference>
<evidence type="ECO:0000313" key="3">
    <source>
        <dbReference type="EMBL" id="MEM0541859.1"/>
    </source>
</evidence>
<dbReference type="Proteomes" id="UP001460072">
    <property type="component" value="Unassembled WGS sequence"/>
</dbReference>
<dbReference type="EC" id="3.1.3.7" evidence="3"/>
<dbReference type="PANTHER" id="PTHR47618">
    <property type="entry name" value="BIFUNCTIONAL OLIGORIBONUCLEASE AND PAP PHOSPHATASE NRNA"/>
    <property type="match status" value="1"/>
</dbReference>
<feature type="domain" description="DHHA1" evidence="2">
    <location>
        <begin position="245"/>
        <end position="326"/>
    </location>
</feature>
<dbReference type="GO" id="GO:0008441">
    <property type="term" value="F:3'(2'),5'-bisphosphate nucleotidase activity"/>
    <property type="evidence" value="ECO:0007669"/>
    <property type="project" value="UniProtKB-EC"/>
</dbReference>
<sequence length="338" mass="38163">MKKEEIIAIQNLLTSPKKIAIIPHRSPDGDAMGSTLALYHFLIKLNQQPVVIAPNDFPNFLAWLPGSDKVLIYENDKINCAKILQESEIIFTLDFNALHRTGEMEHVLNKLTVPMIMIDHHQKPDNYATYTYSDTLIGSTCEMIYNFISFLDKTALIDKTIATCIYTGITTDSGSFRFPSTTSTTHRIVADLIDIGIENSNIHNQLFDNNSYNRLQLLGRALQNMKVLPQYKTSYITLSQKELDEFHYEKGDTEGIVNYGLTIKGINFTAIFIEHHPETSGENIIKISFRSQGDFDVNQFAREHFNGGGHINAAGGKSYLSMKETINKFETLISKSNL</sequence>
<protein>
    <submittedName>
        <fullName evidence="3">Bifunctional oligoribonuclease/PAP phosphatase NrnA</fullName>
        <ecNumber evidence="3">3.1.3.7</ecNumber>
    </submittedName>
</protein>
<dbReference type="InterPro" id="IPR003156">
    <property type="entry name" value="DHHA1_dom"/>
</dbReference>
<dbReference type="InterPro" id="IPR038763">
    <property type="entry name" value="DHH_sf"/>
</dbReference>
<keyword evidence="3" id="KW-0378">Hydrolase</keyword>
<dbReference type="Gene3D" id="3.10.310.30">
    <property type="match status" value="1"/>
</dbReference>
<evidence type="ECO:0000313" key="4">
    <source>
        <dbReference type="Proteomes" id="UP001460072"/>
    </source>
</evidence>
<reference evidence="3 4" key="1">
    <citation type="submission" date="2024-03" db="EMBL/GenBank/DDBJ databases">
        <title>Two novel species of the genus Flavobacterium exhibiting potentially degradation of complex polysaccharides.</title>
        <authorList>
            <person name="Lian X."/>
        </authorList>
    </citation>
    <scope>NUCLEOTIDE SEQUENCE [LARGE SCALE GENOMIC DNA]</scope>
    <source>
        <strain evidence="4">j3</strain>
    </source>
</reference>
<gene>
    <name evidence="3" type="ORF">WFZ85_04480</name>
</gene>
<organism evidence="3 4">
    <name type="scientific">Flavobacterium aureirubrum</name>
    <dbReference type="NCBI Taxonomy" id="3133147"/>
    <lineage>
        <taxon>Bacteria</taxon>
        <taxon>Pseudomonadati</taxon>
        <taxon>Bacteroidota</taxon>
        <taxon>Flavobacteriia</taxon>
        <taxon>Flavobacteriales</taxon>
        <taxon>Flavobacteriaceae</taxon>
        <taxon>Flavobacterium</taxon>
    </lineage>
</organism>
<dbReference type="Gene3D" id="3.90.1640.10">
    <property type="entry name" value="inorganic pyrophosphatase (n-terminal core)"/>
    <property type="match status" value="1"/>
</dbReference>
<dbReference type="RefSeq" id="WP_342695084.1">
    <property type="nucleotide sequence ID" value="NZ_JBCGDO010000004.1"/>
</dbReference>
<comment type="caution">
    <text evidence="3">The sequence shown here is derived from an EMBL/GenBank/DDBJ whole genome shotgun (WGS) entry which is preliminary data.</text>
</comment>
<dbReference type="Pfam" id="PF01368">
    <property type="entry name" value="DHH"/>
    <property type="match status" value="1"/>
</dbReference>
<dbReference type="Pfam" id="PF02272">
    <property type="entry name" value="DHHA1"/>
    <property type="match status" value="1"/>
</dbReference>
<dbReference type="PANTHER" id="PTHR47618:SF1">
    <property type="entry name" value="BIFUNCTIONAL OLIGORIBONUCLEASE AND PAP PHOSPHATASE NRNA"/>
    <property type="match status" value="1"/>
</dbReference>
<proteinExistence type="predicted"/>
<accession>A0ABU9N2A3</accession>
<feature type="domain" description="DDH" evidence="1">
    <location>
        <begin position="18"/>
        <end position="169"/>
    </location>
</feature>
<evidence type="ECO:0000259" key="1">
    <source>
        <dbReference type="Pfam" id="PF01368"/>
    </source>
</evidence>
<dbReference type="InterPro" id="IPR001667">
    <property type="entry name" value="DDH_dom"/>
</dbReference>